<organism evidence="1 2">
    <name type="scientific">Epicoccum nigrum</name>
    <name type="common">Soil fungus</name>
    <name type="synonym">Epicoccum purpurascens</name>
    <dbReference type="NCBI Taxonomy" id="105696"/>
    <lineage>
        <taxon>Eukaryota</taxon>
        <taxon>Fungi</taxon>
        <taxon>Dikarya</taxon>
        <taxon>Ascomycota</taxon>
        <taxon>Pezizomycotina</taxon>
        <taxon>Dothideomycetes</taxon>
        <taxon>Pleosporomycetidae</taxon>
        <taxon>Pleosporales</taxon>
        <taxon>Pleosporineae</taxon>
        <taxon>Didymellaceae</taxon>
        <taxon>Epicoccum</taxon>
    </lineage>
</organism>
<keyword evidence="2" id="KW-1185">Reference proteome</keyword>
<dbReference type="STRING" id="105696.A0A1Y2LXK6"/>
<evidence type="ECO:0000313" key="1">
    <source>
        <dbReference type="EMBL" id="OSS47708.1"/>
    </source>
</evidence>
<dbReference type="Proteomes" id="UP000193240">
    <property type="component" value="Unassembled WGS sequence"/>
</dbReference>
<sequence>MTTTTLAPVTTTNTATITAPPSTSVVATSTSTSTITATETDTISITATVTTTTTSTLTQTTTVTATTTVAPTYNGPSCNDPNDVLGGGGCSSNCYCDARAQNSALGVCDNQVMCLNNCQSDADCAAGYACITGQAAQPCGGSSCVSYTDCTSTFQKRGFLDNAAIDILKFRDVSPNPGAALLLRPQLE</sequence>
<reference evidence="1 2" key="1">
    <citation type="journal article" date="2017" name="Genome Announc.">
        <title>Genome sequence of the saprophytic ascomycete Epicoccum nigrum ICMP 19927 strain isolated from New Zealand.</title>
        <authorList>
            <person name="Fokin M."/>
            <person name="Fleetwood D."/>
            <person name="Weir B.S."/>
            <person name="Villas-Boas S.G."/>
        </authorList>
    </citation>
    <scope>NUCLEOTIDE SEQUENCE [LARGE SCALE GENOMIC DNA]</scope>
    <source>
        <strain evidence="1 2">ICMP 19927</strain>
    </source>
</reference>
<accession>A0A1Y2LXK6</accession>
<dbReference type="OMA" id="KSCTHEH"/>
<dbReference type="InParanoid" id="A0A1Y2LXK6"/>
<proteinExistence type="predicted"/>
<gene>
    <name evidence="1" type="ORF">B5807_07364</name>
</gene>
<dbReference type="AlphaFoldDB" id="A0A1Y2LXK6"/>
<evidence type="ECO:0000313" key="2">
    <source>
        <dbReference type="Proteomes" id="UP000193240"/>
    </source>
</evidence>
<protein>
    <submittedName>
        <fullName evidence="1">Uncharacterized protein</fullName>
    </submittedName>
</protein>
<name>A0A1Y2LXK6_EPING</name>
<dbReference type="EMBL" id="KZ107848">
    <property type="protein sequence ID" value="OSS47708.1"/>
    <property type="molecule type" value="Genomic_DNA"/>
</dbReference>